<comment type="caution">
    <text evidence="1">The sequence shown here is derived from an EMBL/GenBank/DDBJ whole genome shotgun (WGS) entry which is preliminary data.</text>
</comment>
<organism evidence="1">
    <name type="scientific">marine sediment metagenome</name>
    <dbReference type="NCBI Taxonomy" id="412755"/>
    <lineage>
        <taxon>unclassified sequences</taxon>
        <taxon>metagenomes</taxon>
        <taxon>ecological metagenomes</taxon>
    </lineage>
</organism>
<gene>
    <name evidence="1" type="ORF">S06H3_29806</name>
</gene>
<proteinExistence type="predicted"/>
<protein>
    <submittedName>
        <fullName evidence="1">Uncharacterized protein</fullName>
    </submittedName>
</protein>
<name>X1LXC7_9ZZZZ</name>
<accession>X1LXC7</accession>
<reference evidence="1" key="1">
    <citation type="journal article" date="2014" name="Front. Microbiol.">
        <title>High frequency of phylogenetically diverse reductive dehalogenase-homologous genes in deep subseafloor sedimentary metagenomes.</title>
        <authorList>
            <person name="Kawai M."/>
            <person name="Futagami T."/>
            <person name="Toyoda A."/>
            <person name="Takaki Y."/>
            <person name="Nishi S."/>
            <person name="Hori S."/>
            <person name="Arai W."/>
            <person name="Tsubouchi T."/>
            <person name="Morono Y."/>
            <person name="Uchiyama I."/>
            <person name="Ito T."/>
            <person name="Fujiyama A."/>
            <person name="Inagaki F."/>
            <person name="Takami H."/>
        </authorList>
    </citation>
    <scope>NUCLEOTIDE SEQUENCE</scope>
    <source>
        <strain evidence="1">Expedition CK06-06</strain>
    </source>
</reference>
<dbReference type="AlphaFoldDB" id="X1LXC7"/>
<sequence>MSILLTDQQIIDAAMKDCPVADLVYKKLPVGESERNIANEAVKNALQAVSAIFGTMEVKWGKYAGTYYILWEKDWQKLKQEIEG</sequence>
<evidence type="ECO:0000313" key="1">
    <source>
        <dbReference type="EMBL" id="GAI24022.1"/>
    </source>
</evidence>
<dbReference type="EMBL" id="BARV01017496">
    <property type="protein sequence ID" value="GAI24022.1"/>
    <property type="molecule type" value="Genomic_DNA"/>
</dbReference>